<dbReference type="GO" id="GO:0000287">
    <property type="term" value="F:magnesium ion binding"/>
    <property type="evidence" value="ECO:0007669"/>
    <property type="project" value="TreeGrafter"/>
</dbReference>
<dbReference type="InterPro" id="IPR006379">
    <property type="entry name" value="HAD-SF_hydro_IIB"/>
</dbReference>
<dbReference type="GO" id="GO:0016791">
    <property type="term" value="F:phosphatase activity"/>
    <property type="evidence" value="ECO:0007669"/>
    <property type="project" value="UniProtKB-ARBA"/>
</dbReference>
<dbReference type="SFLD" id="SFLDS00003">
    <property type="entry name" value="Haloacid_Dehalogenase"/>
    <property type="match status" value="1"/>
</dbReference>
<dbReference type="InterPro" id="IPR000150">
    <property type="entry name" value="Cof"/>
</dbReference>
<name>A0A0R1MGI6_9LACO</name>
<dbReference type="PROSITE" id="PS01229">
    <property type="entry name" value="COF_2"/>
    <property type="match status" value="1"/>
</dbReference>
<dbReference type="PANTHER" id="PTHR10000:SF53">
    <property type="entry name" value="5-AMINO-6-(5-PHOSPHO-D-RIBITYLAMINO)URACIL PHOSPHATASE YBJI-RELATED"/>
    <property type="match status" value="1"/>
</dbReference>
<dbReference type="RefSeq" id="WP_235805577.1">
    <property type="nucleotide sequence ID" value="NZ_AZEH01000039.1"/>
</dbReference>
<dbReference type="Gene3D" id="3.40.50.1000">
    <property type="entry name" value="HAD superfamily/HAD-like"/>
    <property type="match status" value="1"/>
</dbReference>
<dbReference type="Proteomes" id="UP000051686">
    <property type="component" value="Unassembled WGS sequence"/>
</dbReference>
<protein>
    <submittedName>
        <fullName evidence="1">Phosphatase YbjI</fullName>
    </submittedName>
</protein>
<dbReference type="PANTHER" id="PTHR10000">
    <property type="entry name" value="PHOSPHOSERINE PHOSPHATASE"/>
    <property type="match status" value="1"/>
</dbReference>
<dbReference type="InterPro" id="IPR036412">
    <property type="entry name" value="HAD-like_sf"/>
</dbReference>
<dbReference type="PATRIC" id="fig|1423777.3.peg.1315"/>
<dbReference type="STRING" id="1423777.FD46_GL001271"/>
<organism evidence="1 2">
    <name type="scientific">Liquorilactobacillus oeni DSM 19972</name>
    <dbReference type="NCBI Taxonomy" id="1423777"/>
    <lineage>
        <taxon>Bacteria</taxon>
        <taxon>Bacillati</taxon>
        <taxon>Bacillota</taxon>
        <taxon>Bacilli</taxon>
        <taxon>Lactobacillales</taxon>
        <taxon>Lactobacillaceae</taxon>
        <taxon>Liquorilactobacillus</taxon>
    </lineage>
</organism>
<keyword evidence="2" id="KW-1185">Reference proteome</keyword>
<evidence type="ECO:0000313" key="1">
    <source>
        <dbReference type="EMBL" id="KRL04154.1"/>
    </source>
</evidence>
<comment type="caution">
    <text evidence="1">The sequence shown here is derived from an EMBL/GenBank/DDBJ whole genome shotgun (WGS) entry which is preliminary data.</text>
</comment>
<dbReference type="Gene3D" id="3.30.1240.10">
    <property type="match status" value="1"/>
</dbReference>
<gene>
    <name evidence="1" type="ORF">FD46_GL001271</name>
</gene>
<dbReference type="CDD" id="cd07518">
    <property type="entry name" value="HAD_YbiV-Like"/>
    <property type="match status" value="1"/>
</dbReference>
<dbReference type="SUPFAM" id="SSF56784">
    <property type="entry name" value="HAD-like"/>
    <property type="match status" value="1"/>
</dbReference>
<reference evidence="1 2" key="1">
    <citation type="journal article" date="2015" name="Genome Announc.">
        <title>Expanding the biotechnology potential of lactobacilli through comparative genomics of 213 strains and associated genera.</title>
        <authorList>
            <person name="Sun Z."/>
            <person name="Harris H.M."/>
            <person name="McCann A."/>
            <person name="Guo C."/>
            <person name="Argimon S."/>
            <person name="Zhang W."/>
            <person name="Yang X."/>
            <person name="Jeffery I.B."/>
            <person name="Cooney J.C."/>
            <person name="Kagawa T.F."/>
            <person name="Liu W."/>
            <person name="Song Y."/>
            <person name="Salvetti E."/>
            <person name="Wrobel A."/>
            <person name="Rasinkangas P."/>
            <person name="Parkhill J."/>
            <person name="Rea M.C."/>
            <person name="O'Sullivan O."/>
            <person name="Ritari J."/>
            <person name="Douillard F.P."/>
            <person name="Paul Ross R."/>
            <person name="Yang R."/>
            <person name="Briner A.E."/>
            <person name="Felis G.E."/>
            <person name="de Vos W.M."/>
            <person name="Barrangou R."/>
            <person name="Klaenhammer T.R."/>
            <person name="Caufield P.W."/>
            <person name="Cui Y."/>
            <person name="Zhang H."/>
            <person name="O'Toole P.W."/>
        </authorList>
    </citation>
    <scope>NUCLEOTIDE SEQUENCE [LARGE SCALE GENOMIC DNA]</scope>
    <source>
        <strain evidence="1 2">DSM 19972</strain>
    </source>
</reference>
<sequence length="265" mass="29866">MTKIRLIATDMDGTFLNNMMDYNRSRFRNLYEKMKLKNIKFVIASGNQYYQLKSYFKDYPELLYIAENGAYIRSQAQVYQETSFSSQNAEQILEKLTQIPKLQVLVCGEMGAYYLSNAEKDFIILSHKYYPRLEAVRAFDMINDHILKFALSCSPEETEDVVLKLRKKLKGIAEPTSSGRGGIDIIQPGMNKAAGLRVLGGKFGIPFSKMCAFGDGGNDLEMLSEVGEGVAMENASSAVKKITSYRTASNEEQGVLSYVEEIVQR</sequence>
<proteinExistence type="predicted"/>
<dbReference type="AlphaFoldDB" id="A0A0R1MGI6"/>
<dbReference type="InterPro" id="IPR023214">
    <property type="entry name" value="HAD_sf"/>
</dbReference>
<dbReference type="NCBIfam" id="TIGR01484">
    <property type="entry name" value="HAD-SF-IIB"/>
    <property type="match status" value="1"/>
</dbReference>
<dbReference type="NCBIfam" id="TIGR00099">
    <property type="entry name" value="Cof-subfamily"/>
    <property type="match status" value="1"/>
</dbReference>
<accession>A0A0R1MGI6</accession>
<dbReference type="Pfam" id="PF08282">
    <property type="entry name" value="Hydrolase_3"/>
    <property type="match status" value="1"/>
</dbReference>
<dbReference type="SFLD" id="SFLDG01140">
    <property type="entry name" value="C2.B:_Phosphomannomutase_and_P"/>
    <property type="match status" value="1"/>
</dbReference>
<evidence type="ECO:0000313" key="2">
    <source>
        <dbReference type="Proteomes" id="UP000051686"/>
    </source>
</evidence>
<dbReference type="EMBL" id="AZEH01000039">
    <property type="protein sequence ID" value="KRL04154.1"/>
    <property type="molecule type" value="Genomic_DNA"/>
</dbReference>
<dbReference type="GO" id="GO:0005829">
    <property type="term" value="C:cytosol"/>
    <property type="evidence" value="ECO:0007669"/>
    <property type="project" value="TreeGrafter"/>
</dbReference>